<dbReference type="GO" id="GO:0046872">
    <property type="term" value="F:metal ion binding"/>
    <property type="evidence" value="ECO:0007669"/>
    <property type="project" value="UniProtKB-KW"/>
</dbReference>
<keyword evidence="13 17" id="KW-1133">Transmembrane helix</keyword>
<dbReference type="FunFam" id="1.20.1110.10:FF:000065">
    <property type="entry name" value="Sarcoplasmic/endoplasmic reticulum calcium ATPase 1"/>
    <property type="match status" value="1"/>
</dbReference>
<dbReference type="InterPro" id="IPR036412">
    <property type="entry name" value="HAD-like_sf"/>
</dbReference>
<dbReference type="AlphaFoldDB" id="A0AAD7LSS9"/>
<dbReference type="SUPFAM" id="SSF56784">
    <property type="entry name" value="HAD-like"/>
    <property type="match status" value="1"/>
</dbReference>
<dbReference type="Gene3D" id="2.70.150.10">
    <property type="entry name" value="Calcium-transporting ATPase, cytoplasmic transduction domain A"/>
    <property type="match status" value="1"/>
</dbReference>
<dbReference type="EC" id="7.2.2.10" evidence="3"/>
<dbReference type="SUPFAM" id="SSF81665">
    <property type="entry name" value="Calcium ATPase, transmembrane domain M"/>
    <property type="match status" value="1"/>
</dbReference>
<evidence type="ECO:0000256" key="17">
    <source>
        <dbReference type="SAM" id="Phobius"/>
    </source>
</evidence>
<dbReference type="SFLD" id="SFLDG00002">
    <property type="entry name" value="C1.7:_P-type_atpase_like"/>
    <property type="match status" value="1"/>
</dbReference>
<dbReference type="InterPro" id="IPR004014">
    <property type="entry name" value="ATPase_P-typ_cation-transptr_N"/>
</dbReference>
<name>A0AAD7LSS9_QUISA</name>
<organism evidence="20 21">
    <name type="scientific">Quillaja saponaria</name>
    <name type="common">Soap bark tree</name>
    <dbReference type="NCBI Taxonomy" id="32244"/>
    <lineage>
        <taxon>Eukaryota</taxon>
        <taxon>Viridiplantae</taxon>
        <taxon>Streptophyta</taxon>
        <taxon>Embryophyta</taxon>
        <taxon>Tracheophyta</taxon>
        <taxon>Spermatophyta</taxon>
        <taxon>Magnoliopsida</taxon>
        <taxon>eudicotyledons</taxon>
        <taxon>Gunneridae</taxon>
        <taxon>Pentapetalae</taxon>
        <taxon>rosids</taxon>
        <taxon>fabids</taxon>
        <taxon>Fabales</taxon>
        <taxon>Quillajaceae</taxon>
        <taxon>Quillaja</taxon>
    </lineage>
</organism>
<evidence type="ECO:0000256" key="4">
    <source>
        <dbReference type="ARBA" id="ARBA00022448"/>
    </source>
</evidence>
<dbReference type="InterPro" id="IPR044492">
    <property type="entry name" value="P_typ_ATPase_HD_dom"/>
</dbReference>
<feature type="transmembrane region" description="Helical" evidence="17">
    <location>
        <begin position="264"/>
        <end position="282"/>
    </location>
</feature>
<feature type="domain" description="Cation-transporting P-type ATPase N-terminal" evidence="18">
    <location>
        <begin position="7"/>
        <end position="81"/>
    </location>
</feature>
<dbReference type="Pfam" id="PF00690">
    <property type="entry name" value="Cation_ATPase_N"/>
    <property type="match status" value="1"/>
</dbReference>
<evidence type="ECO:0000256" key="5">
    <source>
        <dbReference type="ARBA" id="ARBA00022568"/>
    </source>
</evidence>
<feature type="transmembrane region" description="Helical" evidence="17">
    <location>
        <begin position="860"/>
        <end position="882"/>
    </location>
</feature>
<dbReference type="InterPro" id="IPR023298">
    <property type="entry name" value="ATPase_P-typ_TM_dom_sf"/>
</dbReference>
<dbReference type="Proteomes" id="UP001163823">
    <property type="component" value="Chromosome 7"/>
</dbReference>
<dbReference type="EMBL" id="JARAOO010000007">
    <property type="protein sequence ID" value="KAJ7962634.1"/>
    <property type="molecule type" value="Genomic_DNA"/>
</dbReference>
<dbReference type="PRINTS" id="PR00121">
    <property type="entry name" value="NAKATPASE"/>
</dbReference>
<keyword evidence="9" id="KW-0106">Calcium</keyword>
<evidence type="ECO:0000259" key="18">
    <source>
        <dbReference type="SMART" id="SM00831"/>
    </source>
</evidence>
<evidence type="ECO:0000256" key="12">
    <source>
        <dbReference type="ARBA" id="ARBA00022967"/>
    </source>
</evidence>
<dbReference type="SMART" id="SM00831">
    <property type="entry name" value="Cation_ATPase_N"/>
    <property type="match status" value="1"/>
</dbReference>
<evidence type="ECO:0000256" key="14">
    <source>
        <dbReference type="ARBA" id="ARBA00023065"/>
    </source>
</evidence>
<keyword evidence="8" id="KW-0547">Nucleotide-binding</keyword>
<keyword evidence="6 17" id="KW-0812">Transmembrane</keyword>
<comment type="caution">
    <text evidence="20">The sequence shown here is derived from an EMBL/GenBank/DDBJ whole genome shotgun (WGS) entry which is preliminary data.</text>
</comment>
<evidence type="ECO:0000313" key="19">
    <source>
        <dbReference type="EMBL" id="KAJ7962634.1"/>
    </source>
</evidence>
<feature type="transmembrane region" description="Helical" evidence="17">
    <location>
        <begin position="64"/>
        <end position="82"/>
    </location>
</feature>
<keyword evidence="4" id="KW-0813">Transport</keyword>
<dbReference type="PRINTS" id="PR00119">
    <property type="entry name" value="CATATPASE"/>
</dbReference>
<dbReference type="KEGG" id="qsa:O6P43_018564"/>
<evidence type="ECO:0000256" key="16">
    <source>
        <dbReference type="ARBA" id="ARBA00048694"/>
    </source>
</evidence>
<dbReference type="GO" id="GO:0016887">
    <property type="term" value="F:ATP hydrolysis activity"/>
    <property type="evidence" value="ECO:0007669"/>
    <property type="project" value="InterPro"/>
</dbReference>
<dbReference type="Gene3D" id="1.20.1110.10">
    <property type="entry name" value="Calcium-transporting ATPase, transmembrane domain"/>
    <property type="match status" value="1"/>
</dbReference>
<dbReference type="InterPro" id="IPR023299">
    <property type="entry name" value="ATPase_P-typ_cyto_dom_N"/>
</dbReference>
<dbReference type="InterPro" id="IPR006068">
    <property type="entry name" value="ATPase_P-typ_cation-transptr_C"/>
</dbReference>
<evidence type="ECO:0000256" key="1">
    <source>
        <dbReference type="ARBA" id="ARBA00004141"/>
    </source>
</evidence>
<dbReference type="FunFam" id="3.40.1110.10:FF:000021">
    <property type="entry name" value="calcium-transporting ATPase, endoplasmic reticulum-type"/>
    <property type="match status" value="1"/>
</dbReference>
<dbReference type="InterPro" id="IPR001757">
    <property type="entry name" value="P_typ_ATPase"/>
</dbReference>
<dbReference type="Pfam" id="PF13246">
    <property type="entry name" value="Cation_ATPase"/>
    <property type="match status" value="1"/>
</dbReference>
<protein>
    <recommendedName>
        <fullName evidence="3">P-type Ca(2+) transporter</fullName>
        <ecNumber evidence="3">7.2.2.10</ecNumber>
    </recommendedName>
</protein>
<dbReference type="GO" id="GO:0005388">
    <property type="term" value="F:P-type calcium transporter activity"/>
    <property type="evidence" value="ECO:0007669"/>
    <property type="project" value="UniProtKB-EC"/>
</dbReference>
<dbReference type="FunFam" id="3.40.50.1000:FF:000028">
    <property type="entry name" value="Calcium-transporting P-type ATPase, putative"/>
    <property type="match status" value="1"/>
</dbReference>
<reference evidence="20" key="1">
    <citation type="journal article" date="2023" name="Science">
        <title>Elucidation of the pathway for biosynthesis of saponin adjuvants from the soapbark tree.</title>
        <authorList>
            <person name="Reed J."/>
            <person name="Orme A."/>
            <person name="El-Demerdash A."/>
            <person name="Owen C."/>
            <person name="Martin L.B.B."/>
            <person name="Misra R.C."/>
            <person name="Kikuchi S."/>
            <person name="Rejzek M."/>
            <person name="Martin A.C."/>
            <person name="Harkess A."/>
            <person name="Leebens-Mack J."/>
            <person name="Louveau T."/>
            <person name="Stephenson M.J."/>
            <person name="Osbourn A."/>
        </authorList>
    </citation>
    <scope>NUCLEOTIDE SEQUENCE</scope>
    <source>
        <strain evidence="20">S10</strain>
    </source>
</reference>
<dbReference type="SFLD" id="SFLDF00027">
    <property type="entry name" value="p-type_atpase"/>
    <property type="match status" value="1"/>
</dbReference>
<keyword evidence="14" id="KW-0406">Ion transport</keyword>
<keyword evidence="7" id="KW-0479">Metal-binding</keyword>
<comment type="similarity">
    <text evidence="2">Belongs to the cation transport ATPase (P-type) (TC 3.A.3) family. Type IIA subfamily.</text>
</comment>
<keyword evidence="12" id="KW-1278">Translocase</keyword>
<keyword evidence="10" id="KW-0067">ATP-binding</keyword>
<evidence type="ECO:0000256" key="11">
    <source>
        <dbReference type="ARBA" id="ARBA00022842"/>
    </source>
</evidence>
<dbReference type="SUPFAM" id="SSF81653">
    <property type="entry name" value="Calcium ATPase, transduction domain A"/>
    <property type="match status" value="1"/>
</dbReference>
<dbReference type="InterPro" id="IPR008250">
    <property type="entry name" value="ATPase_P-typ_transduc_dom_A_sf"/>
</dbReference>
<gene>
    <name evidence="19" type="ORF">O6P43_017834</name>
    <name evidence="20" type="ORF">O6P43_018564</name>
</gene>
<feature type="transmembrane region" description="Helical" evidence="17">
    <location>
        <begin position="1017"/>
        <end position="1038"/>
    </location>
</feature>
<accession>A0AAD7LSS9</accession>
<sequence>MEEKPFPAWSWSVEQCLKEYKVKLDKGLSSFEVEKRLQKYGWNELAKEKGKPLWQLVLEQFDDMLVKILLVAAFISFTLAYLHGSESEESGLEAYVEPFVIVFILVLNAIVGVWQETNAEKALEALKELQCESGKVLRDGYFVPNLPARELVPGDIVELHVGDKVPADMRIAALKTSTFRVEQSSLTGEAMPVLKGTSPIFLDDCELQAKENMVFAGTTVVNGSCVCIVISTGMNTEIGNIQKQIHEASLEDSDTPLKKKLDEFGGRLTTAIGFVCLIVWVMNYKKFLSWDVVDGWPTNIQFSFEKCTYYFKIAVALAVAAIPEGLPTVITTCLAVGTRKMAEKNAIVRKLRSVETLGCTTVICSDKTGTLTTNQMSVTEFFTLGGKPTASRIIHVEGTTYDPKDGGIVDWSCYNMDANLLALAEICAVCNDAGVYFDGRVFRATGLPTEAALKVLVEKMGVPDAKARNKIRDTQIAANYLIDRNTVKLGCCEWWIKRSKRVATLEFDRIRKSMSVIVREPNGCNRLLVKGAVENLLERCSHVQLADGSVVPMDEPCRQLLLLRLLEMSSKGSRCLGLAYKDDLGEFSDYYAESHPAHRKLIDPACYSSIESDLVFVGVVGLRDPPRDEVQKAIEDCREAGIRVIVITGDNQSTAEAICQEIKLFSKGEDFTGRSLTGKEFMSLSPSEQVKILSRPGGKVFSRAEPRHKQEIVRLLKEMGEIVAMTGDGVNDAPALKLADIGISMGITGTEVAKEASDMVLADDNFNTIVSAVAEGRSIYNNMKSFIRYMISSNVGEVISIFLTAALGIPDCMIPVQLLWVNLVTDGPPATALGFNPADANIMRKPPRRSDDALINSWVLFRYLVIGSYVGIATVGIFILWYTQASFLGINLVSDGHTLVELSQLRNWGQCHSWSNFTVAPLAVGGGHLINFSDPCDYFLVGKAKAMTLSLSVLVAIEMFNSLNALSEDSSLVKLPPWRNPWLLVAMAVSFGLHCLILYIPFLASVFGVVPLTLNEWFLVILFSAPVILIDEILKLVGSRRWITKKEKTA</sequence>
<evidence type="ECO:0000256" key="13">
    <source>
        <dbReference type="ARBA" id="ARBA00022989"/>
    </source>
</evidence>
<evidence type="ECO:0000313" key="21">
    <source>
        <dbReference type="Proteomes" id="UP001163823"/>
    </source>
</evidence>
<dbReference type="Gene3D" id="3.40.50.1000">
    <property type="entry name" value="HAD superfamily/HAD-like"/>
    <property type="match status" value="1"/>
</dbReference>
<dbReference type="EMBL" id="JARAOO010000007">
    <property type="protein sequence ID" value="KAJ7963467.1"/>
    <property type="molecule type" value="Genomic_DNA"/>
</dbReference>
<dbReference type="PROSITE" id="PS00154">
    <property type="entry name" value="ATPASE_E1_E2"/>
    <property type="match status" value="1"/>
</dbReference>
<dbReference type="Pfam" id="PF00689">
    <property type="entry name" value="Cation_ATPase_C"/>
    <property type="match status" value="1"/>
</dbReference>
<dbReference type="SUPFAM" id="SSF81660">
    <property type="entry name" value="Metal cation-transporting ATPase, ATP-binding domain N"/>
    <property type="match status" value="1"/>
</dbReference>
<dbReference type="GO" id="GO:0016020">
    <property type="term" value="C:membrane"/>
    <property type="evidence" value="ECO:0007669"/>
    <property type="project" value="UniProtKB-SubCell"/>
</dbReference>
<proteinExistence type="inferred from homology"/>
<dbReference type="SFLD" id="SFLDS00003">
    <property type="entry name" value="Haloacid_Dehalogenase"/>
    <property type="match status" value="1"/>
</dbReference>
<dbReference type="InterPro" id="IPR059000">
    <property type="entry name" value="ATPase_P-type_domA"/>
</dbReference>
<keyword evidence="11" id="KW-0460">Magnesium</keyword>
<dbReference type="InterPro" id="IPR018303">
    <property type="entry name" value="ATPase_P-typ_P_site"/>
</dbReference>
<dbReference type="NCBIfam" id="TIGR01494">
    <property type="entry name" value="ATPase_P-type"/>
    <property type="match status" value="2"/>
</dbReference>
<feature type="transmembrane region" description="Helical" evidence="17">
    <location>
        <begin position="982"/>
        <end position="1005"/>
    </location>
</feature>
<dbReference type="FunFam" id="1.20.1110.10:FF:000077">
    <property type="entry name" value="ECA1 (ER-TYPE CA2+-ATPASE 1)"/>
    <property type="match status" value="1"/>
</dbReference>
<keyword evidence="5" id="KW-0109">Calcium transport</keyword>
<dbReference type="GO" id="GO:0005524">
    <property type="term" value="F:ATP binding"/>
    <property type="evidence" value="ECO:0007669"/>
    <property type="project" value="UniProtKB-KW"/>
</dbReference>
<evidence type="ECO:0000256" key="8">
    <source>
        <dbReference type="ARBA" id="ARBA00022741"/>
    </source>
</evidence>
<dbReference type="KEGG" id="qsa:O6P43_017834"/>
<dbReference type="PANTHER" id="PTHR42861">
    <property type="entry name" value="CALCIUM-TRANSPORTING ATPASE"/>
    <property type="match status" value="1"/>
</dbReference>
<dbReference type="FunFam" id="2.70.150.10:FF:000014">
    <property type="entry name" value="Calcium-transporting ATPase, putative"/>
    <property type="match status" value="1"/>
</dbReference>
<dbReference type="InterPro" id="IPR023214">
    <property type="entry name" value="HAD_sf"/>
</dbReference>
<evidence type="ECO:0000256" key="3">
    <source>
        <dbReference type="ARBA" id="ARBA00012790"/>
    </source>
</evidence>
<evidence type="ECO:0000256" key="6">
    <source>
        <dbReference type="ARBA" id="ARBA00022692"/>
    </source>
</evidence>
<evidence type="ECO:0000256" key="7">
    <source>
        <dbReference type="ARBA" id="ARBA00022723"/>
    </source>
</evidence>
<feature type="transmembrane region" description="Helical" evidence="17">
    <location>
        <begin position="786"/>
        <end position="809"/>
    </location>
</feature>
<dbReference type="Gene3D" id="3.40.1110.10">
    <property type="entry name" value="Calcium-transporting ATPase, cytoplasmic domain N"/>
    <property type="match status" value="1"/>
</dbReference>
<evidence type="ECO:0000313" key="20">
    <source>
        <dbReference type="EMBL" id="KAJ7963467.1"/>
    </source>
</evidence>
<evidence type="ECO:0000256" key="15">
    <source>
        <dbReference type="ARBA" id="ARBA00023136"/>
    </source>
</evidence>
<feature type="transmembrane region" description="Helical" evidence="17">
    <location>
        <begin position="309"/>
        <end position="336"/>
    </location>
</feature>
<evidence type="ECO:0000256" key="2">
    <source>
        <dbReference type="ARBA" id="ARBA00005675"/>
    </source>
</evidence>
<keyword evidence="15 17" id="KW-0472">Membrane</keyword>
<comment type="subcellular location">
    <subcellularLocation>
        <location evidence="1">Membrane</location>
        <topology evidence="1">Multi-pass membrane protein</topology>
    </subcellularLocation>
</comment>
<evidence type="ECO:0000256" key="9">
    <source>
        <dbReference type="ARBA" id="ARBA00022837"/>
    </source>
</evidence>
<comment type="catalytic activity">
    <reaction evidence="16">
        <text>Ca(2+)(in) + ATP + H2O = Ca(2+)(out) + ADP + phosphate + H(+)</text>
        <dbReference type="Rhea" id="RHEA:18105"/>
        <dbReference type="ChEBI" id="CHEBI:15377"/>
        <dbReference type="ChEBI" id="CHEBI:15378"/>
        <dbReference type="ChEBI" id="CHEBI:29108"/>
        <dbReference type="ChEBI" id="CHEBI:30616"/>
        <dbReference type="ChEBI" id="CHEBI:43474"/>
        <dbReference type="ChEBI" id="CHEBI:456216"/>
        <dbReference type="EC" id="7.2.2.10"/>
    </reaction>
</comment>
<feature type="transmembrane region" description="Helical" evidence="17">
    <location>
        <begin position="94"/>
        <end position="114"/>
    </location>
</feature>
<dbReference type="Pfam" id="PF00122">
    <property type="entry name" value="E1-E2_ATPase"/>
    <property type="match status" value="1"/>
</dbReference>
<keyword evidence="21" id="KW-1185">Reference proteome</keyword>
<evidence type="ECO:0000256" key="10">
    <source>
        <dbReference type="ARBA" id="ARBA00022840"/>
    </source>
</evidence>